<keyword evidence="2" id="KW-1185">Reference proteome</keyword>
<dbReference type="EMBL" id="CVRI01000050">
    <property type="protein sequence ID" value="CRK99429.1"/>
    <property type="molecule type" value="Genomic_DNA"/>
</dbReference>
<evidence type="ECO:0000313" key="2">
    <source>
        <dbReference type="Proteomes" id="UP000183832"/>
    </source>
</evidence>
<accession>A0A1J1IGQ3</accession>
<protein>
    <submittedName>
        <fullName evidence="1">CLUMA_CG012778, isoform A</fullName>
    </submittedName>
</protein>
<proteinExistence type="predicted"/>
<organism evidence="1 2">
    <name type="scientific">Clunio marinus</name>
    <dbReference type="NCBI Taxonomy" id="568069"/>
    <lineage>
        <taxon>Eukaryota</taxon>
        <taxon>Metazoa</taxon>
        <taxon>Ecdysozoa</taxon>
        <taxon>Arthropoda</taxon>
        <taxon>Hexapoda</taxon>
        <taxon>Insecta</taxon>
        <taxon>Pterygota</taxon>
        <taxon>Neoptera</taxon>
        <taxon>Endopterygota</taxon>
        <taxon>Diptera</taxon>
        <taxon>Nematocera</taxon>
        <taxon>Chironomoidea</taxon>
        <taxon>Chironomidae</taxon>
        <taxon>Clunio</taxon>
    </lineage>
</organism>
<dbReference type="AlphaFoldDB" id="A0A1J1IGQ3"/>
<dbReference type="Proteomes" id="UP000183832">
    <property type="component" value="Unassembled WGS sequence"/>
</dbReference>
<evidence type="ECO:0000313" key="1">
    <source>
        <dbReference type="EMBL" id="CRK99429.1"/>
    </source>
</evidence>
<gene>
    <name evidence="1" type="ORF">CLUMA_CG012778</name>
</gene>
<reference evidence="1 2" key="1">
    <citation type="submission" date="2015-04" db="EMBL/GenBank/DDBJ databases">
        <authorList>
            <person name="Syromyatnikov M.Y."/>
            <person name="Popov V.N."/>
        </authorList>
    </citation>
    <scope>NUCLEOTIDE SEQUENCE [LARGE SCALE GENOMIC DNA]</scope>
</reference>
<name>A0A1J1IGQ3_9DIPT</name>
<sequence length="105" mass="12500">MRKKKEQIEFDNSTRNVISSKNEFSNERIIHFVGAPMENVFSMQKNHLRIRRCEKVEISLTNLNESSLRRLSVETLEFFIYLLINNNEISFTDILNKFTRTTNDI</sequence>